<dbReference type="InterPro" id="IPR012902">
    <property type="entry name" value="N_methyl_site"/>
</dbReference>
<dbReference type="Pfam" id="PF07963">
    <property type="entry name" value="N_methyl"/>
    <property type="match status" value="1"/>
</dbReference>
<evidence type="ECO:0000313" key="1">
    <source>
        <dbReference type="EMBL" id="OHA59543.1"/>
    </source>
</evidence>
<organism evidence="1 2">
    <name type="scientific">Candidatus Vogelbacteria bacterium RIFOXYD1_FULL_46_19</name>
    <dbReference type="NCBI Taxonomy" id="1802439"/>
    <lineage>
        <taxon>Bacteria</taxon>
        <taxon>Candidatus Vogeliibacteriota</taxon>
    </lineage>
</organism>
<dbReference type="Proteomes" id="UP000177838">
    <property type="component" value="Unassembled WGS sequence"/>
</dbReference>
<dbReference type="InterPro" id="IPR045584">
    <property type="entry name" value="Pilin-like"/>
</dbReference>
<dbReference type="STRING" id="1802439.A2589_01625"/>
<protein>
    <recommendedName>
        <fullName evidence="3">General secretion pathway GspH domain-containing protein</fullName>
    </recommendedName>
</protein>
<evidence type="ECO:0000313" key="2">
    <source>
        <dbReference type="Proteomes" id="UP000177838"/>
    </source>
</evidence>
<dbReference type="NCBIfam" id="TIGR02532">
    <property type="entry name" value="IV_pilin_GFxxxE"/>
    <property type="match status" value="1"/>
</dbReference>
<comment type="caution">
    <text evidence="1">The sequence shown here is derived from an EMBL/GenBank/DDBJ whole genome shotgun (WGS) entry which is preliminary data.</text>
</comment>
<accession>A0A1G2QGQ6</accession>
<dbReference type="PROSITE" id="PS00409">
    <property type="entry name" value="PROKAR_NTER_METHYL"/>
    <property type="match status" value="1"/>
</dbReference>
<dbReference type="EMBL" id="MHTK01000006">
    <property type="protein sequence ID" value="OHA59543.1"/>
    <property type="molecule type" value="Genomic_DNA"/>
</dbReference>
<dbReference type="AlphaFoldDB" id="A0A1G2QGQ6"/>
<evidence type="ECO:0008006" key="3">
    <source>
        <dbReference type="Google" id="ProtNLM"/>
    </source>
</evidence>
<gene>
    <name evidence="1" type="ORF">A2589_01625</name>
</gene>
<sequence length="167" mass="17972">MKGFTLIEVIVSLALFIVLLGLFLPVALSYLSASHLADTTTGVQSALREAQAKAKWQKNDQSFGVKFLSDTYVLFQGESYASRDESEDLIFGLPAGVTTSCESEWVFDSQTSRPPPALPAGVTTSCESEWVFTSQTGRPTAVGSITITAGTRSETIEINKLGLIETL</sequence>
<proteinExistence type="predicted"/>
<dbReference type="SUPFAM" id="SSF54523">
    <property type="entry name" value="Pili subunits"/>
    <property type="match status" value="1"/>
</dbReference>
<reference evidence="1 2" key="1">
    <citation type="journal article" date="2016" name="Nat. Commun.">
        <title>Thousands of microbial genomes shed light on interconnected biogeochemical processes in an aquifer system.</title>
        <authorList>
            <person name="Anantharaman K."/>
            <person name="Brown C.T."/>
            <person name="Hug L.A."/>
            <person name="Sharon I."/>
            <person name="Castelle C.J."/>
            <person name="Probst A.J."/>
            <person name="Thomas B.C."/>
            <person name="Singh A."/>
            <person name="Wilkins M.J."/>
            <person name="Karaoz U."/>
            <person name="Brodie E.L."/>
            <person name="Williams K.H."/>
            <person name="Hubbard S.S."/>
            <person name="Banfield J.F."/>
        </authorList>
    </citation>
    <scope>NUCLEOTIDE SEQUENCE [LARGE SCALE GENOMIC DNA]</scope>
</reference>
<name>A0A1G2QGQ6_9BACT</name>